<dbReference type="AlphaFoldDB" id="A0AAP5IHZ8"/>
<evidence type="ECO:0000313" key="1">
    <source>
        <dbReference type="EMBL" id="MDR9900643.1"/>
    </source>
</evidence>
<dbReference type="RefSeq" id="WP_208341751.1">
    <property type="nucleotide sequence ID" value="NZ_CAWQFN010000023.1"/>
</dbReference>
<sequence>MVEFLKCQNLIQVMFKKCGVAISLGIMLGGNPTAIGENSISKSDSNIFNKSNKTEIDVLKISIGGIKMRMKEKDIIEKLGKPKSRTIKYDNVCYVAYLTTWKYDGLEIGGISQSNDFSKSQVHIIKASSSRYSTEKNVKVGDSMRKAQKAYSTSKFNSEMGKDENYLTYPNAAFGGLMFIGDKQMIIKEISLSDASC</sequence>
<reference evidence="2" key="1">
    <citation type="journal article" date="2021" name="Science">
        <title>Hunting the eagle killer: A cyanobacterial neurotoxin causes vacuolar myelinopathy.</title>
        <authorList>
            <person name="Breinlinger S."/>
            <person name="Phillips T.J."/>
            <person name="Haram B.N."/>
            <person name="Mares J."/>
            <person name="Martinez Yerena J.A."/>
            <person name="Hrouzek P."/>
            <person name="Sobotka R."/>
            <person name="Henderson W.M."/>
            <person name="Schmieder P."/>
            <person name="Williams S.M."/>
            <person name="Lauderdale J.D."/>
            <person name="Wilde H.D."/>
            <person name="Gerrin W."/>
            <person name="Kust A."/>
            <person name="Washington J.W."/>
            <person name="Wagner C."/>
            <person name="Geier B."/>
            <person name="Liebeke M."/>
            <person name="Enke H."/>
            <person name="Niedermeyer T.H.J."/>
            <person name="Wilde S.B."/>
        </authorList>
    </citation>
    <scope>NUCLEOTIDE SEQUENCE [LARGE SCALE GENOMIC DNA]</scope>
    <source>
        <strain evidence="2">Thurmond2011</strain>
    </source>
</reference>
<accession>A0AAP5IHZ8</accession>
<dbReference type="EMBL" id="JAALHA020000037">
    <property type="protein sequence ID" value="MDR9900643.1"/>
    <property type="molecule type" value="Genomic_DNA"/>
</dbReference>
<proteinExistence type="predicted"/>
<protein>
    <submittedName>
        <fullName evidence="1">Uncharacterized protein</fullName>
    </submittedName>
</protein>
<keyword evidence="2" id="KW-1185">Reference proteome</keyword>
<organism evidence="1 2">
    <name type="scientific">Aetokthonos hydrillicola Thurmond2011</name>
    <dbReference type="NCBI Taxonomy" id="2712845"/>
    <lineage>
        <taxon>Bacteria</taxon>
        <taxon>Bacillati</taxon>
        <taxon>Cyanobacteriota</taxon>
        <taxon>Cyanophyceae</taxon>
        <taxon>Nostocales</taxon>
        <taxon>Hapalosiphonaceae</taxon>
        <taxon>Aetokthonos</taxon>
    </lineage>
</organism>
<name>A0AAP5IHZ8_9CYAN</name>
<evidence type="ECO:0000313" key="2">
    <source>
        <dbReference type="Proteomes" id="UP000667802"/>
    </source>
</evidence>
<gene>
    <name evidence="1" type="ORF">G7B40_039840</name>
</gene>
<dbReference type="Proteomes" id="UP000667802">
    <property type="component" value="Unassembled WGS sequence"/>
</dbReference>
<comment type="caution">
    <text evidence="1">The sequence shown here is derived from an EMBL/GenBank/DDBJ whole genome shotgun (WGS) entry which is preliminary data.</text>
</comment>